<keyword evidence="2" id="KW-1185">Reference proteome</keyword>
<organism evidence="1 2">
    <name type="scientific">Acrocarpospora macrocephala</name>
    <dbReference type="NCBI Taxonomy" id="150177"/>
    <lineage>
        <taxon>Bacteria</taxon>
        <taxon>Bacillati</taxon>
        <taxon>Actinomycetota</taxon>
        <taxon>Actinomycetes</taxon>
        <taxon>Streptosporangiales</taxon>
        <taxon>Streptosporangiaceae</taxon>
        <taxon>Acrocarpospora</taxon>
    </lineage>
</organism>
<sequence>MKHTSARITERHPIPGPLVYGYLRLPAPNPARRQALTWAVRAYCDQHELVLGAVFTDSLTPAVLSAAFAGLLDALAVEGSYGVVTPSTAHLGGRRLGQERTGLIAVTGRRLMLVRGTTAAATR</sequence>
<accession>A0A5M3WD70</accession>
<dbReference type="Proteomes" id="UP000331127">
    <property type="component" value="Unassembled WGS sequence"/>
</dbReference>
<name>A0A5M3WD70_9ACTN</name>
<comment type="caution">
    <text evidence="1">The sequence shown here is derived from an EMBL/GenBank/DDBJ whole genome shotgun (WGS) entry which is preliminary data.</text>
</comment>
<dbReference type="EMBL" id="BLAE01000004">
    <property type="protein sequence ID" value="GES07007.1"/>
    <property type="molecule type" value="Genomic_DNA"/>
</dbReference>
<protein>
    <recommendedName>
        <fullName evidence="3">Resolvase/invertase-type recombinase catalytic domain-containing protein</fullName>
    </recommendedName>
</protein>
<evidence type="ECO:0000313" key="2">
    <source>
        <dbReference type="Proteomes" id="UP000331127"/>
    </source>
</evidence>
<reference evidence="1 2" key="1">
    <citation type="submission" date="2019-10" db="EMBL/GenBank/DDBJ databases">
        <title>Whole genome shotgun sequence of Acrocarpospora macrocephala NBRC 16266.</title>
        <authorList>
            <person name="Ichikawa N."/>
            <person name="Kimura A."/>
            <person name="Kitahashi Y."/>
            <person name="Komaki H."/>
            <person name="Oguchi A."/>
        </authorList>
    </citation>
    <scope>NUCLEOTIDE SEQUENCE [LARGE SCALE GENOMIC DNA]</scope>
    <source>
        <strain evidence="1 2">NBRC 16266</strain>
    </source>
</reference>
<evidence type="ECO:0000313" key="1">
    <source>
        <dbReference type="EMBL" id="GES07007.1"/>
    </source>
</evidence>
<dbReference type="OrthoDB" id="3695289at2"/>
<dbReference type="RefSeq" id="WP_155352704.1">
    <property type="nucleotide sequence ID" value="NZ_BAAAHL010000029.1"/>
</dbReference>
<evidence type="ECO:0008006" key="3">
    <source>
        <dbReference type="Google" id="ProtNLM"/>
    </source>
</evidence>
<proteinExistence type="predicted"/>
<dbReference type="AlphaFoldDB" id="A0A5M3WD70"/>
<gene>
    <name evidence="1" type="ORF">Amac_006020</name>
</gene>